<dbReference type="AlphaFoldDB" id="A0A2S0WSV8"/>
<dbReference type="KEGG" id="agm:DCE93_00980"/>
<keyword evidence="2" id="KW-0812">Transmembrane</keyword>
<dbReference type="Gene3D" id="1.20.120.1630">
    <property type="match status" value="1"/>
</dbReference>
<proteinExistence type="predicted"/>
<gene>
    <name evidence="6" type="ORF">DCE93_00980</name>
</gene>
<reference evidence="6 7" key="1">
    <citation type="submission" date="2018-04" db="EMBL/GenBank/DDBJ databases">
        <authorList>
            <person name="Li J."/>
        </authorList>
    </citation>
    <scope>NUCLEOTIDE SEQUENCE [LARGE SCALE GENOMIC DNA]</scope>
    <source>
        <strain evidence="7">30A</strain>
    </source>
</reference>
<name>A0A2S0WSV8_9MICO</name>
<keyword evidence="4" id="KW-0472">Membrane</keyword>
<accession>A0A2S0WSV8</accession>
<dbReference type="GO" id="GO:0032259">
    <property type="term" value="P:methylation"/>
    <property type="evidence" value="ECO:0007669"/>
    <property type="project" value="UniProtKB-KW"/>
</dbReference>
<dbReference type="GO" id="GO:0008168">
    <property type="term" value="F:methyltransferase activity"/>
    <property type="evidence" value="ECO:0007669"/>
    <property type="project" value="UniProtKB-KW"/>
</dbReference>
<dbReference type="Pfam" id="PF04191">
    <property type="entry name" value="PEMT"/>
    <property type="match status" value="1"/>
</dbReference>
<dbReference type="EMBL" id="CP028913">
    <property type="protein sequence ID" value="AWB94419.1"/>
    <property type="molecule type" value="Genomic_DNA"/>
</dbReference>
<dbReference type="InterPro" id="IPR007318">
    <property type="entry name" value="Phopholipid_MeTrfase"/>
</dbReference>
<protein>
    <submittedName>
        <fullName evidence="6">Isoprenylcysteine carboxylmethyltransferase family protein</fullName>
    </submittedName>
</protein>
<sequence length="198" mass="21577">MRRRGGGRSVTAMCSASTRRPVRDPVRHPVVRRIAAAAANLPLPPGHSIGIVVIVVLDRVHRVGIPGPRWAHRAAGAAAIVAGGAANAWALAERRRRSGGAFRLDRPQSLVTTGPYALSRHPMYVGWWLIHLGIGVFRGSAWLAATLPLATLAEHRGVLGEERTLDRDFGAEYAAYSARVPRYVRWPVRARGSRRLRG</sequence>
<comment type="subcellular location">
    <subcellularLocation>
        <location evidence="1">Endomembrane system</location>
        <topology evidence="1">Multi-pass membrane protein</topology>
    </subcellularLocation>
</comment>
<evidence type="ECO:0000256" key="5">
    <source>
        <dbReference type="SAM" id="MobiDB-lite"/>
    </source>
</evidence>
<organism evidence="6 7">
    <name type="scientific">Agromyces badenianii</name>
    <dbReference type="NCBI Taxonomy" id="2080742"/>
    <lineage>
        <taxon>Bacteria</taxon>
        <taxon>Bacillati</taxon>
        <taxon>Actinomycetota</taxon>
        <taxon>Actinomycetes</taxon>
        <taxon>Micrococcales</taxon>
        <taxon>Microbacteriaceae</taxon>
        <taxon>Agromyces</taxon>
    </lineage>
</organism>
<keyword evidence="6" id="KW-0489">Methyltransferase</keyword>
<keyword evidence="7" id="KW-1185">Reference proteome</keyword>
<dbReference type="PANTHER" id="PTHR43847:SF1">
    <property type="entry name" value="BLL3993 PROTEIN"/>
    <property type="match status" value="1"/>
</dbReference>
<dbReference type="GO" id="GO:0012505">
    <property type="term" value="C:endomembrane system"/>
    <property type="evidence" value="ECO:0007669"/>
    <property type="project" value="UniProtKB-SubCell"/>
</dbReference>
<evidence type="ECO:0000256" key="1">
    <source>
        <dbReference type="ARBA" id="ARBA00004127"/>
    </source>
</evidence>
<evidence type="ECO:0000313" key="7">
    <source>
        <dbReference type="Proteomes" id="UP000244729"/>
    </source>
</evidence>
<keyword evidence="6" id="KW-0808">Transferase</keyword>
<dbReference type="Proteomes" id="UP000244729">
    <property type="component" value="Chromosome"/>
</dbReference>
<evidence type="ECO:0000313" key="6">
    <source>
        <dbReference type="EMBL" id="AWB94419.1"/>
    </source>
</evidence>
<dbReference type="InterPro" id="IPR052527">
    <property type="entry name" value="Metal_cation-efflux_comp"/>
</dbReference>
<keyword evidence="3" id="KW-1133">Transmembrane helix</keyword>
<evidence type="ECO:0000256" key="3">
    <source>
        <dbReference type="ARBA" id="ARBA00022989"/>
    </source>
</evidence>
<evidence type="ECO:0000256" key="4">
    <source>
        <dbReference type="ARBA" id="ARBA00023136"/>
    </source>
</evidence>
<feature type="region of interest" description="Disordered" evidence="5">
    <location>
        <begin position="1"/>
        <end position="21"/>
    </location>
</feature>
<dbReference type="OrthoDB" id="941586at2"/>
<dbReference type="PANTHER" id="PTHR43847">
    <property type="entry name" value="BLL3993 PROTEIN"/>
    <property type="match status" value="1"/>
</dbReference>
<evidence type="ECO:0000256" key="2">
    <source>
        <dbReference type="ARBA" id="ARBA00022692"/>
    </source>
</evidence>